<dbReference type="AlphaFoldDB" id="A0A8S9G831"/>
<feature type="signal peptide" evidence="1">
    <location>
        <begin position="1"/>
        <end position="27"/>
    </location>
</feature>
<evidence type="ECO:0000256" key="1">
    <source>
        <dbReference type="SAM" id="SignalP"/>
    </source>
</evidence>
<evidence type="ECO:0000313" key="2">
    <source>
        <dbReference type="EMBL" id="KAF2541394.1"/>
    </source>
</evidence>
<comment type="caution">
    <text evidence="2">The sequence shown here is derived from an EMBL/GenBank/DDBJ whole genome shotgun (WGS) entry which is preliminary data.</text>
</comment>
<feature type="chain" id="PRO_5035803721" description="Secreted protein" evidence="1">
    <location>
        <begin position="28"/>
        <end position="89"/>
    </location>
</feature>
<reference evidence="2" key="1">
    <citation type="submission" date="2019-12" db="EMBL/GenBank/DDBJ databases">
        <title>Genome sequencing and annotation of Brassica cretica.</title>
        <authorList>
            <person name="Studholme D.J."/>
            <person name="Sarris P.F."/>
        </authorList>
    </citation>
    <scope>NUCLEOTIDE SEQUENCE</scope>
    <source>
        <strain evidence="2">PFS-001/15</strain>
        <tissue evidence="2">Leaf</tissue>
    </source>
</reference>
<sequence>MKRIVSLKRVSIVADLALGFMLRFVCGPSTTSFYGNPNQCLSSPSLQKKKRSCVSSHLSPSFVSVTGVVNDKSINAYCTTPTASSKVTD</sequence>
<organism evidence="2 3">
    <name type="scientific">Brassica cretica</name>
    <name type="common">Mustard</name>
    <dbReference type="NCBI Taxonomy" id="69181"/>
    <lineage>
        <taxon>Eukaryota</taxon>
        <taxon>Viridiplantae</taxon>
        <taxon>Streptophyta</taxon>
        <taxon>Embryophyta</taxon>
        <taxon>Tracheophyta</taxon>
        <taxon>Spermatophyta</taxon>
        <taxon>Magnoliopsida</taxon>
        <taxon>eudicotyledons</taxon>
        <taxon>Gunneridae</taxon>
        <taxon>Pentapetalae</taxon>
        <taxon>rosids</taxon>
        <taxon>malvids</taxon>
        <taxon>Brassicales</taxon>
        <taxon>Brassicaceae</taxon>
        <taxon>Brassiceae</taxon>
        <taxon>Brassica</taxon>
    </lineage>
</organism>
<accession>A0A8S9G831</accession>
<keyword evidence="1" id="KW-0732">Signal</keyword>
<evidence type="ECO:0008006" key="4">
    <source>
        <dbReference type="Google" id="ProtNLM"/>
    </source>
</evidence>
<gene>
    <name evidence="2" type="ORF">F2Q68_00031275</name>
</gene>
<dbReference type="EMBL" id="QGKW02002005">
    <property type="protein sequence ID" value="KAF2541394.1"/>
    <property type="molecule type" value="Genomic_DNA"/>
</dbReference>
<dbReference type="Proteomes" id="UP000712281">
    <property type="component" value="Unassembled WGS sequence"/>
</dbReference>
<evidence type="ECO:0000313" key="3">
    <source>
        <dbReference type="Proteomes" id="UP000712281"/>
    </source>
</evidence>
<name>A0A8S9G831_BRACR</name>
<protein>
    <recommendedName>
        <fullName evidence="4">Secreted protein</fullName>
    </recommendedName>
</protein>
<proteinExistence type="predicted"/>